<evidence type="ECO:0000313" key="2">
    <source>
        <dbReference type="Proteomes" id="UP001185863"/>
    </source>
</evidence>
<dbReference type="Gene3D" id="3.30.9.10">
    <property type="entry name" value="D-Amino Acid Oxidase, subunit A, domain 2"/>
    <property type="match status" value="1"/>
</dbReference>
<name>A0AAE5AA63_9NOCA</name>
<protein>
    <submittedName>
        <fullName evidence="1">4-hydroxybenzoate 3-monooxygenase</fullName>
        <ecNumber evidence="1">1.14.13.2</ecNumber>
    </submittedName>
</protein>
<reference evidence="1" key="1">
    <citation type="submission" date="2023-10" db="EMBL/GenBank/DDBJ databases">
        <title>Development of a sustainable strategy for remediation of hydrocarbon-contaminated territories based on the waste exchange concept.</title>
        <authorList>
            <person name="Krivoruchko A."/>
        </authorList>
    </citation>
    <scope>NUCLEOTIDE SEQUENCE</scope>
    <source>
        <strain evidence="1">IEGM 68</strain>
    </source>
</reference>
<keyword evidence="1" id="KW-0560">Oxidoreductase</keyword>
<feature type="non-terminal residue" evidence="1">
    <location>
        <position position="1"/>
    </location>
</feature>
<dbReference type="Proteomes" id="UP001185863">
    <property type="component" value="Unassembled WGS sequence"/>
</dbReference>
<comment type="caution">
    <text evidence="1">The sequence shown here is derived from an EMBL/GenBank/DDBJ whole genome shotgun (WGS) entry which is preliminary data.</text>
</comment>
<dbReference type="GO" id="GO:0018659">
    <property type="term" value="F:4-hydroxybenzoate 3-monooxygenase activity"/>
    <property type="evidence" value="ECO:0007669"/>
    <property type="project" value="UniProtKB-EC"/>
</dbReference>
<dbReference type="EMBL" id="JAWLUP010000446">
    <property type="protein sequence ID" value="MDV7269271.1"/>
    <property type="molecule type" value="Genomic_DNA"/>
</dbReference>
<sequence length="45" mass="5010">SMLHRLPDDTGFGHKRQIAELDMVTRSVAGRTLIAENYVGTPLEL</sequence>
<organism evidence="1 2">
    <name type="scientific">Rhodococcus oxybenzonivorans</name>
    <dbReference type="NCBI Taxonomy" id="1990687"/>
    <lineage>
        <taxon>Bacteria</taxon>
        <taxon>Bacillati</taxon>
        <taxon>Actinomycetota</taxon>
        <taxon>Actinomycetes</taxon>
        <taxon>Mycobacteriales</taxon>
        <taxon>Nocardiaceae</taxon>
        <taxon>Rhodococcus</taxon>
    </lineage>
</organism>
<proteinExistence type="predicted"/>
<dbReference type="AlphaFoldDB" id="A0AAE5AA63"/>
<dbReference type="EC" id="1.14.13.2" evidence="1"/>
<gene>
    <name evidence="1" type="ORF">R4315_32655</name>
</gene>
<accession>A0AAE5AA63</accession>
<evidence type="ECO:0000313" key="1">
    <source>
        <dbReference type="EMBL" id="MDV7269271.1"/>
    </source>
</evidence>